<name>A0A1F5BYY0_9BACT</name>
<dbReference type="Gene3D" id="2.40.50.140">
    <property type="entry name" value="Nucleic acid-binding proteins"/>
    <property type="match status" value="2"/>
</dbReference>
<accession>A0A1F5BYY0</accession>
<sequence length="396" mass="43441">MVEEGLLKEKLGDSLEAKISEKQKAFSGLLTREGALKLIALDEGVAQQGNAKANDILPLAQALSQNDAFASVLVRVKQVYCAREFDKEGRKGKVCNVAVGDSSGEGKLVLWNSDVDFAERKLERNSCVKAEGLAVKNGELHSNLFSSLSLETAPFGLPDYGTATVKLSDVGEGRDFYARVSSKGVMREFERNGDKGNVLNLVVEDDSGQKTLVCWGRNAVIANFLKEGDVLKAEGIALKNGELHASWMTHLIAHAKKHNLKELEFKPFASLAANETAFVQATLEKLFEARVSRKCLSCGGVFDGEKEKCDCGGSVRETFFITTQAKDEAGRQMRMVFFEDQARELIGLKRTFVSPQTIFGLKREFLEGKTLKMKALAQQRNGGALELVVKQIRSHS</sequence>
<evidence type="ECO:0008006" key="3">
    <source>
        <dbReference type="Google" id="ProtNLM"/>
    </source>
</evidence>
<dbReference type="Proteomes" id="UP000178395">
    <property type="component" value="Unassembled WGS sequence"/>
</dbReference>
<evidence type="ECO:0000313" key="2">
    <source>
        <dbReference type="Proteomes" id="UP000178395"/>
    </source>
</evidence>
<dbReference type="InterPro" id="IPR012340">
    <property type="entry name" value="NA-bd_OB-fold"/>
</dbReference>
<dbReference type="SUPFAM" id="SSF50249">
    <property type="entry name" value="Nucleic acid-binding proteins"/>
    <property type="match status" value="2"/>
</dbReference>
<proteinExistence type="predicted"/>
<comment type="caution">
    <text evidence="1">The sequence shown here is derived from an EMBL/GenBank/DDBJ whole genome shotgun (WGS) entry which is preliminary data.</text>
</comment>
<dbReference type="AlphaFoldDB" id="A0A1F5BYY0"/>
<evidence type="ECO:0000313" key="1">
    <source>
        <dbReference type="EMBL" id="OGD35813.1"/>
    </source>
</evidence>
<protein>
    <recommendedName>
        <fullName evidence="3">OB domain-containing protein</fullName>
    </recommendedName>
</protein>
<dbReference type="EMBL" id="MEYJ01000020">
    <property type="protein sequence ID" value="OGD35813.1"/>
    <property type="molecule type" value="Genomic_DNA"/>
</dbReference>
<gene>
    <name evidence="1" type="ORF">A2W39_01755</name>
</gene>
<reference evidence="1 2" key="1">
    <citation type="journal article" date="2016" name="Nat. Commun.">
        <title>Thousands of microbial genomes shed light on interconnected biogeochemical processes in an aquifer system.</title>
        <authorList>
            <person name="Anantharaman K."/>
            <person name="Brown C.T."/>
            <person name="Hug L.A."/>
            <person name="Sharon I."/>
            <person name="Castelle C.J."/>
            <person name="Probst A.J."/>
            <person name="Thomas B.C."/>
            <person name="Singh A."/>
            <person name="Wilkins M.J."/>
            <person name="Karaoz U."/>
            <person name="Brodie E.L."/>
            <person name="Williams K.H."/>
            <person name="Hubbard S.S."/>
            <person name="Banfield J.F."/>
        </authorList>
    </citation>
    <scope>NUCLEOTIDE SEQUENCE [LARGE SCALE GENOMIC DNA]</scope>
</reference>
<organism evidence="1 2">
    <name type="scientific">Candidatus Azambacteria bacterium RIFCSPHIGHO2_01_46_10</name>
    <dbReference type="NCBI Taxonomy" id="1797293"/>
    <lineage>
        <taxon>Bacteria</taxon>
        <taxon>Candidatus Azamiibacteriota</taxon>
    </lineage>
</organism>